<proteinExistence type="predicted"/>
<keyword evidence="3" id="KW-1185">Reference proteome</keyword>
<protein>
    <submittedName>
        <fullName evidence="2">40410_t:CDS:1</fullName>
    </submittedName>
</protein>
<reference evidence="2 3" key="1">
    <citation type="submission" date="2021-06" db="EMBL/GenBank/DDBJ databases">
        <authorList>
            <person name="Kallberg Y."/>
            <person name="Tangrot J."/>
            <person name="Rosling A."/>
        </authorList>
    </citation>
    <scope>NUCLEOTIDE SEQUENCE [LARGE SCALE GENOMIC DNA]</scope>
    <source>
        <strain evidence="2 3">120-4 pot B 10/14</strain>
    </source>
</reference>
<dbReference type="Proteomes" id="UP000789901">
    <property type="component" value="Unassembled WGS sequence"/>
</dbReference>
<sequence length="82" mass="9446">CGELEHIAKNCLSEKTEKFEAQYKLVKRFNKEKGQDKNINLVTVESSEEEEVYVMCPQLYTKDQKGAKGKQKQSESCKEEAL</sequence>
<gene>
    <name evidence="2" type="ORF">GMARGA_LOCUS20888</name>
</gene>
<evidence type="ECO:0000313" key="3">
    <source>
        <dbReference type="Proteomes" id="UP000789901"/>
    </source>
</evidence>
<evidence type="ECO:0000313" key="2">
    <source>
        <dbReference type="EMBL" id="CAG8788799.1"/>
    </source>
</evidence>
<accession>A0ABN7VNH5</accession>
<name>A0ABN7VNH5_GIGMA</name>
<comment type="caution">
    <text evidence="2">The sequence shown here is derived from an EMBL/GenBank/DDBJ whole genome shotgun (WGS) entry which is preliminary data.</text>
</comment>
<evidence type="ECO:0000256" key="1">
    <source>
        <dbReference type="SAM" id="MobiDB-lite"/>
    </source>
</evidence>
<organism evidence="2 3">
    <name type="scientific">Gigaspora margarita</name>
    <dbReference type="NCBI Taxonomy" id="4874"/>
    <lineage>
        <taxon>Eukaryota</taxon>
        <taxon>Fungi</taxon>
        <taxon>Fungi incertae sedis</taxon>
        <taxon>Mucoromycota</taxon>
        <taxon>Glomeromycotina</taxon>
        <taxon>Glomeromycetes</taxon>
        <taxon>Diversisporales</taxon>
        <taxon>Gigasporaceae</taxon>
        <taxon>Gigaspora</taxon>
    </lineage>
</organism>
<feature type="region of interest" description="Disordered" evidence="1">
    <location>
        <begin position="63"/>
        <end position="82"/>
    </location>
</feature>
<feature type="non-terminal residue" evidence="2">
    <location>
        <position position="1"/>
    </location>
</feature>
<dbReference type="EMBL" id="CAJVQB010018786">
    <property type="protein sequence ID" value="CAG8788799.1"/>
    <property type="molecule type" value="Genomic_DNA"/>
</dbReference>